<feature type="region of interest" description="Disordered" evidence="1">
    <location>
        <begin position="274"/>
        <end position="409"/>
    </location>
</feature>
<feature type="region of interest" description="Disordered" evidence="1">
    <location>
        <begin position="540"/>
        <end position="568"/>
    </location>
</feature>
<evidence type="ECO:0000256" key="1">
    <source>
        <dbReference type="SAM" id="MobiDB-lite"/>
    </source>
</evidence>
<reference evidence="2 3" key="1">
    <citation type="submission" date="2018-06" db="EMBL/GenBank/DDBJ databases">
        <title>Whole genome sequencing of four bacterial strains from South Shetland trench revealing bio-synthetic gene clusters.</title>
        <authorList>
            <person name="Abdel-Mageed W.M."/>
            <person name="Lehri B."/>
            <person name="Jarmusch S.A."/>
            <person name="Miranda K."/>
            <person name="Goodfellow M."/>
            <person name="Jaspars M."/>
            <person name="Karlyshev A.V."/>
        </authorList>
    </citation>
    <scope>NUCLEOTIDE SEQUENCE [LARGE SCALE GENOMIC DNA]</scope>
    <source>
        <strain evidence="2 3">SST1</strain>
    </source>
</reference>
<feature type="compositionally biased region" description="Low complexity" evidence="1">
    <location>
        <begin position="299"/>
        <end position="400"/>
    </location>
</feature>
<proteinExistence type="predicted"/>
<dbReference type="Proteomes" id="UP000252187">
    <property type="component" value="Unassembled WGS sequence"/>
</dbReference>
<sequence length="568" mass="58133">MSASTLKSRKLIALLGVVLMVAGFGVALRSVQPTEASWTDPVYGESRFGVGNINQGNSFARAVSTYGFIDRLTQDDQIAPVTAFVETPTTAKSEKGPASHSSASWLFPFYLALGATGKSCATLSVRTDSGCANGDAGTIAHATGNSVSETTSLSLTTAAVFGSDLVSYRYSSPIRATATCSASEGKAGLSWGGPIILGSGSNRVSVPMPAENTQSKPITGPDGQTATLHRVQKAGAGSALSQLRIRVEASGSGILNQWTLDLILAHAECGVDQATTPTPSAPNQSNWPRTTHTASRMSTAMTEAPTTTTTSDNATATQPTGTAAPSASTPAAATTTSATPSPTTSTSATTTAAATSTTSTQESSESITTVPGTSEPASSESSVPTEEATPETTEQTAVAEGPQDPESVRVGREFAIVNRDGVELGTAKVEDIVRTPGCGVELTLSITTSAETGPDRWTSVAPDDFAEVRAGGSTREATTLNSDCEQAGNSTTTPLSPERDYEIVIAFQLDDSAQQAMLRPDGTAGWIFDLPPLTTVAVKTSPSAAPTTGESPTTPTGTELTTTDVAEA</sequence>
<gene>
    <name evidence="2" type="ORF">DQ226_06035</name>
</gene>
<accession>A0A365PCA6</accession>
<dbReference type="EMBL" id="QNTT01000011">
    <property type="protein sequence ID" value="RBA37899.1"/>
    <property type="molecule type" value="Genomic_DNA"/>
</dbReference>
<name>A0A365PCA6_9ACTN</name>
<comment type="caution">
    <text evidence="2">The sequence shown here is derived from an EMBL/GenBank/DDBJ whole genome shotgun (WGS) entry which is preliminary data.</text>
</comment>
<dbReference type="AlphaFoldDB" id="A0A365PCA6"/>
<dbReference type="RefSeq" id="WP_119192225.1">
    <property type="nucleotide sequence ID" value="NZ_JAPWIO010000013.1"/>
</dbReference>
<evidence type="ECO:0000313" key="2">
    <source>
        <dbReference type="EMBL" id="RBA37899.1"/>
    </source>
</evidence>
<feature type="compositionally biased region" description="Polar residues" evidence="1">
    <location>
        <begin position="274"/>
        <end position="298"/>
    </location>
</feature>
<organism evidence="2 3">
    <name type="scientific">Dietzia maris</name>
    <dbReference type="NCBI Taxonomy" id="37915"/>
    <lineage>
        <taxon>Bacteria</taxon>
        <taxon>Bacillati</taxon>
        <taxon>Actinomycetota</taxon>
        <taxon>Actinomycetes</taxon>
        <taxon>Mycobacteriales</taxon>
        <taxon>Dietziaceae</taxon>
        <taxon>Dietzia</taxon>
    </lineage>
</organism>
<protein>
    <submittedName>
        <fullName evidence="2">Uncharacterized protein</fullName>
    </submittedName>
</protein>
<evidence type="ECO:0000313" key="3">
    <source>
        <dbReference type="Proteomes" id="UP000252187"/>
    </source>
</evidence>